<evidence type="ECO:0000259" key="2">
    <source>
        <dbReference type="Pfam" id="PF13579"/>
    </source>
</evidence>
<dbReference type="Gene3D" id="3.40.50.2000">
    <property type="entry name" value="Glycogen Phosphorylase B"/>
    <property type="match status" value="2"/>
</dbReference>
<dbReference type="InterPro" id="IPR050194">
    <property type="entry name" value="Glycosyltransferase_grp1"/>
</dbReference>
<dbReference type="SUPFAM" id="SSF53756">
    <property type="entry name" value="UDP-Glycosyltransferase/glycogen phosphorylase"/>
    <property type="match status" value="1"/>
</dbReference>
<dbReference type="PANTHER" id="PTHR45947:SF14">
    <property type="entry name" value="SLL1723 PROTEIN"/>
    <property type="match status" value="1"/>
</dbReference>
<keyword evidence="3" id="KW-0328">Glycosyltransferase</keyword>
<feature type="domain" description="Glycosyltransferase subfamily 4-like N-terminal" evidence="2">
    <location>
        <begin position="41"/>
        <end position="143"/>
    </location>
</feature>
<reference evidence="3" key="1">
    <citation type="journal article" date="2023" name="J. Hazard. Mater.">
        <title>Anaerobic biodegradation of pyrene and benzo[a]pyrene by a new sulfate-reducing Desulforamulus aquiferis strain DSA.</title>
        <authorList>
            <person name="Zhang Z."/>
            <person name="Sun J."/>
            <person name="Gong X."/>
            <person name="Wang C."/>
            <person name="Wang H."/>
        </authorList>
    </citation>
    <scope>NUCLEOTIDE SEQUENCE</scope>
    <source>
        <strain evidence="3">DSA</strain>
    </source>
</reference>
<gene>
    <name evidence="3" type="ORF">P6N53_06395</name>
</gene>
<dbReference type="InterPro" id="IPR001296">
    <property type="entry name" value="Glyco_trans_1"/>
</dbReference>
<sequence>MQKYDPVFVGRSVLGKAPEGAKVISLVGAGSYQIYKNVVFRNAKYFERLIKPLKPALIHAHFGVEGVYALELAKSLNTPLVTTFHGFDATITNKALLTSGKPSWVNYLIHRRKLAKEGQMFVCVSNYIRDRVLEMGFPEERTITHYIGIDTETIKPIKEITHVKIILHVARLVEKKGTEYLIKAFSKISTAKKNYQLVIIGEGPLRDELQSLACSLRINDRINFLGVQNHSEVIKWMGRASLFCLPSIVASSGDSEGLGMVFLEAAAMAVPAVATYHGGIPEVVKDGETGYLVKEKDINSLAECLRNLLENDGLCDRMGQAARKLVEREFNIRNQTAMLEELYKELS</sequence>
<proteinExistence type="predicted"/>
<dbReference type="Pfam" id="PF00534">
    <property type="entry name" value="Glycos_transf_1"/>
    <property type="match status" value="1"/>
</dbReference>
<dbReference type="EC" id="2.4.-.-" evidence="3"/>
<reference evidence="3" key="2">
    <citation type="submission" date="2023-03" db="EMBL/GenBank/DDBJ databases">
        <authorList>
            <person name="Zhang Z."/>
        </authorList>
    </citation>
    <scope>NUCLEOTIDE SEQUENCE</scope>
    <source>
        <strain evidence="3">DSA</strain>
    </source>
</reference>
<dbReference type="PANTHER" id="PTHR45947">
    <property type="entry name" value="SULFOQUINOVOSYL TRANSFERASE SQD2"/>
    <property type="match status" value="1"/>
</dbReference>
<evidence type="ECO:0000313" key="4">
    <source>
        <dbReference type="Proteomes" id="UP001172911"/>
    </source>
</evidence>
<dbReference type="InterPro" id="IPR028098">
    <property type="entry name" value="Glyco_trans_4-like_N"/>
</dbReference>
<keyword evidence="3" id="KW-0808">Transferase</keyword>
<organism evidence="3 4">
    <name type="scientific">Desulforamulus aquiferis</name>
    <dbReference type="NCBI Taxonomy" id="1397668"/>
    <lineage>
        <taxon>Bacteria</taxon>
        <taxon>Bacillati</taxon>
        <taxon>Bacillota</taxon>
        <taxon>Clostridia</taxon>
        <taxon>Eubacteriales</taxon>
        <taxon>Peptococcaceae</taxon>
        <taxon>Desulforamulus</taxon>
    </lineage>
</organism>
<evidence type="ECO:0000313" key="3">
    <source>
        <dbReference type="EMBL" id="MDO7786850.1"/>
    </source>
</evidence>
<name>A0AAW7ZC87_9FIRM</name>
<comment type="caution">
    <text evidence="3">The sequence shown here is derived from an EMBL/GenBank/DDBJ whole genome shotgun (WGS) entry which is preliminary data.</text>
</comment>
<dbReference type="Proteomes" id="UP001172911">
    <property type="component" value="Unassembled WGS sequence"/>
</dbReference>
<dbReference type="EMBL" id="JARPTC010000008">
    <property type="protein sequence ID" value="MDO7786850.1"/>
    <property type="molecule type" value="Genomic_DNA"/>
</dbReference>
<protein>
    <submittedName>
        <fullName evidence="3">Glycosyltransferase</fullName>
        <ecNumber evidence="3">2.4.-.-</ecNumber>
    </submittedName>
</protein>
<dbReference type="Pfam" id="PF13579">
    <property type="entry name" value="Glyco_trans_4_4"/>
    <property type="match status" value="1"/>
</dbReference>
<dbReference type="GO" id="GO:0016757">
    <property type="term" value="F:glycosyltransferase activity"/>
    <property type="evidence" value="ECO:0007669"/>
    <property type="project" value="UniProtKB-KW"/>
</dbReference>
<feature type="domain" description="Glycosyl transferase family 1" evidence="1">
    <location>
        <begin position="152"/>
        <end position="324"/>
    </location>
</feature>
<keyword evidence="4" id="KW-1185">Reference proteome</keyword>
<accession>A0AAW7ZC87</accession>
<evidence type="ECO:0000259" key="1">
    <source>
        <dbReference type="Pfam" id="PF00534"/>
    </source>
</evidence>
<dbReference type="AlphaFoldDB" id="A0AAW7ZC87"/>